<dbReference type="Gene3D" id="2.40.100.10">
    <property type="entry name" value="Cyclophilin-like"/>
    <property type="match status" value="1"/>
</dbReference>
<dbReference type="GO" id="GO:0016018">
    <property type="term" value="F:cyclosporin A binding"/>
    <property type="evidence" value="ECO:0007669"/>
    <property type="project" value="TreeGrafter"/>
</dbReference>
<reference evidence="3 4" key="1">
    <citation type="journal article" date="2011" name="Nature">
        <title>A high-resolution map of human evolutionary constraint using 29 mammals.</title>
        <authorList>
            <person name="Lindblad-Toh K."/>
            <person name="Garber M."/>
            <person name="Zuk O."/>
            <person name="Lin M.F."/>
            <person name="Parker B.J."/>
            <person name="Washietl S."/>
            <person name="Kheradpour P."/>
            <person name="Ernst J."/>
            <person name="Jordan G."/>
            <person name="Mauceli E."/>
            <person name="Ward L.D."/>
            <person name="Lowe C.B."/>
            <person name="Holloway A.K."/>
            <person name="Clamp M."/>
            <person name="Gnerre S."/>
            <person name="Alfoldi J."/>
            <person name="Beal K."/>
            <person name="Chang J."/>
            <person name="Clawson H."/>
            <person name="Cuff J."/>
            <person name="Di Palma F."/>
            <person name="Fitzgerald S."/>
            <person name="Flicek P."/>
            <person name="Guttman M."/>
            <person name="Hubisz M.J."/>
            <person name="Jaffe D.B."/>
            <person name="Jungreis I."/>
            <person name="Kent W.J."/>
            <person name="Kostka D."/>
            <person name="Lara M."/>
            <person name="Martins A.L."/>
            <person name="Massingham T."/>
            <person name="Moltke I."/>
            <person name="Raney B.J."/>
            <person name="Rasmussen M.D."/>
            <person name="Robinson J."/>
            <person name="Stark A."/>
            <person name="Vilella A.J."/>
            <person name="Wen J."/>
            <person name="Xie X."/>
            <person name="Zody M.C."/>
            <person name="Baldwin J."/>
            <person name="Bloom T."/>
            <person name="Chin C.W."/>
            <person name="Heiman D."/>
            <person name="Nicol R."/>
            <person name="Nusbaum C."/>
            <person name="Young S."/>
            <person name="Wilkinson J."/>
            <person name="Worley K.C."/>
            <person name="Kovar C.L."/>
            <person name="Muzny D.M."/>
            <person name="Gibbs R.A."/>
            <person name="Cree A."/>
            <person name="Dihn H.H."/>
            <person name="Fowler G."/>
            <person name="Jhangiani S."/>
            <person name="Joshi V."/>
            <person name="Lee S."/>
            <person name="Lewis L.R."/>
            <person name="Nazareth L.V."/>
            <person name="Okwuonu G."/>
            <person name="Santibanez J."/>
            <person name="Warren W.C."/>
            <person name="Mardis E.R."/>
            <person name="Weinstock G.M."/>
            <person name="Wilson R.K."/>
            <person name="Delehaunty K."/>
            <person name="Dooling D."/>
            <person name="Fronik C."/>
            <person name="Fulton L."/>
            <person name="Fulton B."/>
            <person name="Graves T."/>
            <person name="Minx P."/>
            <person name="Sodergren E."/>
            <person name="Birney E."/>
            <person name="Margulies E.H."/>
            <person name="Herrero J."/>
            <person name="Green E.D."/>
            <person name="Haussler D."/>
            <person name="Siepel A."/>
            <person name="Goldman N."/>
            <person name="Pollard K.S."/>
            <person name="Pedersen J.S."/>
            <person name="Lander E.S."/>
            <person name="Kellis M."/>
        </authorList>
    </citation>
    <scope>NUCLEOTIDE SEQUENCE [LARGE SCALE GENOMIC DNA]</scope>
    <source>
        <strain evidence="3 4">Thorbecke inbred</strain>
    </source>
</reference>
<reference evidence="3" key="3">
    <citation type="submission" date="2025-09" db="UniProtKB">
        <authorList>
            <consortium name="Ensembl"/>
        </authorList>
    </citation>
    <scope>IDENTIFICATION</scope>
    <source>
        <strain evidence="3">Thorbecke</strain>
    </source>
</reference>
<dbReference type="GeneTree" id="ENSGT00950000183087"/>
<dbReference type="GO" id="GO:0006457">
    <property type="term" value="P:protein folding"/>
    <property type="evidence" value="ECO:0007669"/>
    <property type="project" value="TreeGrafter"/>
</dbReference>
<sequence>MGDQEKHLAPAIGSPLGHSSLKLVSDKIPKTAENFCALSTGEEGFGYNGPCFHRSIPGIVCQGGDFAHHSGTGDKSIYEETFDDESFVLKHVGPHISPMAIAVPNTNGFQFFIGTAKTE</sequence>
<evidence type="ECO:0000313" key="3">
    <source>
        <dbReference type="Ensembl" id="ENSOCUP00000034326.1"/>
    </source>
</evidence>
<keyword evidence="1" id="KW-0413">Isomerase</keyword>
<comment type="catalytic activity">
    <reaction evidence="1">
        <text>[protein]-peptidylproline (omega=180) = [protein]-peptidylproline (omega=0)</text>
        <dbReference type="Rhea" id="RHEA:16237"/>
        <dbReference type="Rhea" id="RHEA-COMP:10747"/>
        <dbReference type="Rhea" id="RHEA-COMP:10748"/>
        <dbReference type="ChEBI" id="CHEBI:83833"/>
        <dbReference type="ChEBI" id="CHEBI:83834"/>
        <dbReference type="EC" id="5.2.1.8"/>
    </reaction>
</comment>
<reference evidence="3" key="2">
    <citation type="submission" date="2025-08" db="UniProtKB">
        <authorList>
            <consortium name="Ensembl"/>
        </authorList>
    </citation>
    <scope>IDENTIFICATION</scope>
    <source>
        <strain evidence="3">Thorbecke</strain>
    </source>
</reference>
<dbReference type="Ensembl" id="ENSOCUT00000044511.1">
    <property type="protein sequence ID" value="ENSOCUP00000034326.1"/>
    <property type="gene ID" value="ENSOCUG00000034657.1"/>
</dbReference>
<evidence type="ECO:0000259" key="2">
    <source>
        <dbReference type="PROSITE" id="PS50072"/>
    </source>
</evidence>
<comment type="function">
    <text evidence="1">PPIases accelerate the folding of proteins. It catalyzes the cis-trans isomerization of proline imidic peptide bonds in oligopeptides.</text>
</comment>
<dbReference type="EC" id="5.2.1.8" evidence="1"/>
<keyword evidence="4" id="KW-1185">Reference proteome</keyword>
<dbReference type="Pfam" id="PF00160">
    <property type="entry name" value="Pro_isomerase"/>
    <property type="match status" value="1"/>
</dbReference>
<protein>
    <recommendedName>
        <fullName evidence="1">Peptidyl-prolyl cis-trans isomerase</fullName>
        <shortName evidence="1">PPIase</shortName>
        <ecNumber evidence="1">5.2.1.8</ecNumber>
    </recommendedName>
</protein>
<dbReference type="PRINTS" id="PR00153">
    <property type="entry name" value="CSAPPISMRASE"/>
</dbReference>
<dbReference type="STRING" id="9986.ENSOCUP00000034326"/>
<dbReference type="GO" id="GO:0005737">
    <property type="term" value="C:cytoplasm"/>
    <property type="evidence" value="ECO:0007669"/>
    <property type="project" value="TreeGrafter"/>
</dbReference>
<name>A0A5F9CLH8_RABIT</name>
<accession>A0A5F9CLH8</accession>
<dbReference type="InterPro" id="IPR002130">
    <property type="entry name" value="Cyclophilin-type_PPIase_dom"/>
</dbReference>
<dbReference type="PROSITE" id="PS50072">
    <property type="entry name" value="CSA_PPIASE_2"/>
    <property type="match status" value="1"/>
</dbReference>
<dbReference type="EMBL" id="AAGW02017697">
    <property type="status" value="NOT_ANNOTATED_CDS"/>
    <property type="molecule type" value="Genomic_DNA"/>
</dbReference>
<dbReference type="PANTHER" id="PTHR11071:SF490">
    <property type="entry name" value="PEPTIDYL-PROLYL CIS-TRANS ISOMERASE A"/>
    <property type="match status" value="1"/>
</dbReference>
<feature type="domain" description="PPIase cyclophilin-type" evidence="2">
    <location>
        <begin position="13"/>
        <end position="119"/>
    </location>
</feature>
<keyword evidence="1" id="KW-0697">Rotamase</keyword>
<proteinExistence type="inferred from homology"/>
<organism evidence="3 4">
    <name type="scientific">Oryctolagus cuniculus</name>
    <name type="common">Rabbit</name>
    <dbReference type="NCBI Taxonomy" id="9986"/>
    <lineage>
        <taxon>Eukaryota</taxon>
        <taxon>Metazoa</taxon>
        <taxon>Chordata</taxon>
        <taxon>Craniata</taxon>
        <taxon>Vertebrata</taxon>
        <taxon>Euteleostomi</taxon>
        <taxon>Mammalia</taxon>
        <taxon>Eutheria</taxon>
        <taxon>Euarchontoglires</taxon>
        <taxon>Glires</taxon>
        <taxon>Lagomorpha</taxon>
        <taxon>Leporidae</taxon>
        <taxon>Oryctolagus</taxon>
    </lineage>
</organism>
<evidence type="ECO:0000256" key="1">
    <source>
        <dbReference type="RuleBase" id="RU363019"/>
    </source>
</evidence>
<dbReference type="GO" id="GO:0003755">
    <property type="term" value="F:peptidyl-prolyl cis-trans isomerase activity"/>
    <property type="evidence" value="ECO:0007669"/>
    <property type="project" value="UniProtKB-UniRule"/>
</dbReference>
<comment type="similarity">
    <text evidence="1">Belongs to the cyclophilin-type PPIase family.</text>
</comment>
<dbReference type="Bgee" id="ENSOCUG00000034657">
    <property type="expression patterns" value="Expressed in ovary and 4 other cell types or tissues"/>
</dbReference>
<dbReference type="Proteomes" id="UP000001811">
    <property type="component" value="Chromosome 14"/>
</dbReference>
<dbReference type="InterPro" id="IPR029000">
    <property type="entry name" value="Cyclophilin-like_dom_sf"/>
</dbReference>
<dbReference type="AlphaFoldDB" id="A0A5F9CLH8"/>
<dbReference type="SUPFAM" id="SSF50891">
    <property type="entry name" value="Cyclophilin-like"/>
    <property type="match status" value="1"/>
</dbReference>
<dbReference type="SMR" id="A0A5F9CLH8"/>
<evidence type="ECO:0000313" key="4">
    <source>
        <dbReference type="Proteomes" id="UP000001811"/>
    </source>
</evidence>
<dbReference type="PANTHER" id="PTHR11071">
    <property type="entry name" value="PEPTIDYL-PROLYL CIS-TRANS ISOMERASE"/>
    <property type="match status" value="1"/>
</dbReference>
<dbReference type="InParanoid" id="A0A5F9CLH8"/>